<keyword evidence="4 5" id="KW-0472">Membrane</keyword>
<dbReference type="STRING" id="1631249.BQ8794_30200"/>
<feature type="transmembrane region" description="Helical" evidence="5">
    <location>
        <begin position="198"/>
        <end position="216"/>
    </location>
</feature>
<dbReference type="AlphaFoldDB" id="A0A1R3VEC2"/>
<accession>A0A1R3VEC2</accession>
<dbReference type="GO" id="GO:0012505">
    <property type="term" value="C:endomembrane system"/>
    <property type="evidence" value="ECO:0007669"/>
    <property type="project" value="UniProtKB-SubCell"/>
</dbReference>
<evidence type="ECO:0000313" key="7">
    <source>
        <dbReference type="Proteomes" id="UP000188388"/>
    </source>
</evidence>
<evidence type="ECO:0008006" key="8">
    <source>
        <dbReference type="Google" id="ProtNLM"/>
    </source>
</evidence>
<name>A0A1R3VEC2_9HYPH</name>
<proteinExistence type="predicted"/>
<evidence type="ECO:0000256" key="5">
    <source>
        <dbReference type="SAM" id="Phobius"/>
    </source>
</evidence>
<protein>
    <recommendedName>
        <fullName evidence="8">VIT family protein</fullName>
    </recommendedName>
</protein>
<dbReference type="GO" id="GO:0005384">
    <property type="term" value="F:manganese ion transmembrane transporter activity"/>
    <property type="evidence" value="ECO:0007669"/>
    <property type="project" value="InterPro"/>
</dbReference>
<feature type="transmembrane region" description="Helical" evidence="5">
    <location>
        <begin position="20"/>
        <end position="38"/>
    </location>
</feature>
<feature type="transmembrane region" description="Helical" evidence="5">
    <location>
        <begin position="167"/>
        <end position="186"/>
    </location>
</feature>
<evidence type="ECO:0000256" key="3">
    <source>
        <dbReference type="ARBA" id="ARBA00022989"/>
    </source>
</evidence>
<organism evidence="6 7">
    <name type="scientific">Mesorhizobium prunaredense</name>
    <dbReference type="NCBI Taxonomy" id="1631249"/>
    <lineage>
        <taxon>Bacteria</taxon>
        <taxon>Pseudomonadati</taxon>
        <taxon>Pseudomonadota</taxon>
        <taxon>Alphaproteobacteria</taxon>
        <taxon>Hyphomicrobiales</taxon>
        <taxon>Phyllobacteriaceae</taxon>
        <taxon>Mesorhizobium</taxon>
    </lineage>
</organism>
<evidence type="ECO:0000256" key="2">
    <source>
        <dbReference type="ARBA" id="ARBA00022692"/>
    </source>
</evidence>
<dbReference type="Proteomes" id="UP000188388">
    <property type="component" value="Unassembled WGS sequence"/>
</dbReference>
<sequence>MNGPDPVRPVLDPIDRLSEVIFGLLMALSFTGTMSVAVGEGDKVGVVLMAALGCNLAWGIVDGVMFALTTAVERVKRLNFLEAIRVMPLAEARRVFLSELPKDVRLVTSEADAESIVTRIRSLPASDNRRIVNIRDVRAAVSICLLVVVSTLPPSMPFLFIDDLPTAMRASNAVAVAMLFLIGARLGKYMGRSPWPMALAMAAIGSVLVVTTIALGG</sequence>
<dbReference type="Pfam" id="PF01988">
    <property type="entry name" value="VIT1"/>
    <property type="match status" value="1"/>
</dbReference>
<gene>
    <name evidence="6" type="ORF">BQ8794_30200</name>
</gene>
<feature type="transmembrane region" description="Helical" evidence="5">
    <location>
        <begin position="44"/>
        <end position="68"/>
    </location>
</feature>
<evidence type="ECO:0000313" key="6">
    <source>
        <dbReference type="EMBL" id="SIT56751.1"/>
    </source>
</evidence>
<reference evidence="7" key="1">
    <citation type="submission" date="2017-01" db="EMBL/GenBank/DDBJ databases">
        <authorList>
            <person name="Brunel B."/>
        </authorList>
    </citation>
    <scope>NUCLEOTIDE SEQUENCE [LARGE SCALE GENOMIC DNA]</scope>
</reference>
<dbReference type="EMBL" id="FTPD01000023">
    <property type="protein sequence ID" value="SIT56751.1"/>
    <property type="molecule type" value="Genomic_DNA"/>
</dbReference>
<keyword evidence="3 5" id="KW-1133">Transmembrane helix</keyword>
<dbReference type="RefSeq" id="WP_077380030.1">
    <property type="nucleotide sequence ID" value="NZ_FTPD01000023.1"/>
</dbReference>
<keyword evidence="2 5" id="KW-0812">Transmembrane</keyword>
<dbReference type="GO" id="GO:0030026">
    <property type="term" value="P:intracellular manganese ion homeostasis"/>
    <property type="evidence" value="ECO:0007669"/>
    <property type="project" value="InterPro"/>
</dbReference>
<evidence type="ECO:0000256" key="1">
    <source>
        <dbReference type="ARBA" id="ARBA00004127"/>
    </source>
</evidence>
<feature type="transmembrane region" description="Helical" evidence="5">
    <location>
        <begin position="139"/>
        <end position="161"/>
    </location>
</feature>
<evidence type="ECO:0000256" key="4">
    <source>
        <dbReference type="ARBA" id="ARBA00023136"/>
    </source>
</evidence>
<keyword evidence="7" id="KW-1185">Reference proteome</keyword>
<comment type="subcellular location">
    <subcellularLocation>
        <location evidence="1">Endomembrane system</location>
        <topology evidence="1">Multi-pass membrane protein</topology>
    </subcellularLocation>
</comment>
<dbReference type="InterPro" id="IPR008217">
    <property type="entry name" value="Ccc1_fam"/>
</dbReference>